<dbReference type="Pfam" id="PF13692">
    <property type="entry name" value="Glyco_trans_1_4"/>
    <property type="match status" value="1"/>
</dbReference>
<dbReference type="GO" id="GO:0016740">
    <property type="term" value="F:transferase activity"/>
    <property type="evidence" value="ECO:0007669"/>
    <property type="project" value="UniProtKB-KW"/>
</dbReference>
<dbReference type="PANTHER" id="PTHR46656">
    <property type="entry name" value="PUTATIVE-RELATED"/>
    <property type="match status" value="1"/>
</dbReference>
<dbReference type="RefSeq" id="WP_088253022.1">
    <property type="nucleotide sequence ID" value="NZ_NIDE01000002.1"/>
</dbReference>
<dbReference type="Proteomes" id="UP000214646">
    <property type="component" value="Unassembled WGS sequence"/>
</dbReference>
<evidence type="ECO:0000313" key="2">
    <source>
        <dbReference type="Proteomes" id="UP000214646"/>
    </source>
</evidence>
<protein>
    <submittedName>
        <fullName evidence="1">Glycosyltransferase</fullName>
    </submittedName>
</protein>
<name>A0A225DV88_9BACT</name>
<keyword evidence="2" id="KW-1185">Reference proteome</keyword>
<dbReference type="PANTHER" id="PTHR46656:SF3">
    <property type="entry name" value="PUTATIVE-RELATED"/>
    <property type="match status" value="1"/>
</dbReference>
<accession>A0A225DV88</accession>
<dbReference type="AlphaFoldDB" id="A0A225DV88"/>
<dbReference type="SUPFAM" id="SSF53756">
    <property type="entry name" value="UDP-Glycosyltransferase/glycogen phosphorylase"/>
    <property type="match status" value="1"/>
</dbReference>
<sequence>MATFPNPLAVTRRLAGRARAWWHGPTGGADFDATDPRQVASFLAAHGVAAVAGPADPHAVNVARRVWELRQDLRQAFPLGLTPAQRRAYAGWLLTYAAREFGLAPASVPAAVIAYFRELAADPSRGLAQSYLWHPEWQAAVPHGLTRFGWDALRRWVAVEYNVGGRWLKAARCPDRFAPWDEVELLWQARPDLRAADLAAAARVGNPDPLLRWLRRQTAVPRPDSRWLDRLAGAIAAGIPAAPAVNMLAHFRVPCGLQEEAVQLIGSLTGAGFRVARRDLTVHYPCDCDDPADYADPELFPITITKTGAGRGLDGLYPPAGLTPRPGVYRIAAWSWELEQFPAEYAAKAALANEVWTPSEFCATAVRKVVTDRPVLAMMPGLATPPAAPAAREAFGLQPGRFLFLFLFDMGSAPERKNFPGLIRAFRKAFRPDEPVDLVLKVSRGEAIPAEYDALRRAAAAAGVTVVNRVMTRAESFALMAACDCYVSLHRAEGFGLTVAEAMLLGKPVVATNYSATTEFLTAGTGLPVDYRLVPVGSNHPPYAADAVWAEPDEDHAAAHMRWVVDHPVEARALGAAAKRHAEVVLSPEAAGRRMADRLRTILADRAGAAS</sequence>
<dbReference type="EMBL" id="NIDE01000002">
    <property type="protein sequence ID" value="OWK45271.1"/>
    <property type="molecule type" value="Genomic_DNA"/>
</dbReference>
<evidence type="ECO:0000313" key="1">
    <source>
        <dbReference type="EMBL" id="OWK45271.1"/>
    </source>
</evidence>
<dbReference type="OrthoDB" id="283384at2"/>
<dbReference type="CDD" id="cd03801">
    <property type="entry name" value="GT4_PimA-like"/>
    <property type="match status" value="1"/>
</dbReference>
<gene>
    <name evidence="1" type="ORF">FRUB_01602</name>
</gene>
<organism evidence="1 2">
    <name type="scientific">Fimbriiglobus ruber</name>
    <dbReference type="NCBI Taxonomy" id="1908690"/>
    <lineage>
        <taxon>Bacteria</taxon>
        <taxon>Pseudomonadati</taxon>
        <taxon>Planctomycetota</taxon>
        <taxon>Planctomycetia</taxon>
        <taxon>Gemmatales</taxon>
        <taxon>Gemmataceae</taxon>
        <taxon>Fimbriiglobus</taxon>
    </lineage>
</organism>
<proteinExistence type="predicted"/>
<dbReference type="Gene3D" id="3.40.50.2000">
    <property type="entry name" value="Glycogen Phosphorylase B"/>
    <property type="match status" value="1"/>
</dbReference>
<reference evidence="2" key="1">
    <citation type="submission" date="2017-06" db="EMBL/GenBank/DDBJ databases">
        <title>Genome analysis of Fimbriiglobus ruber SP5, the first member of the order Planctomycetales with confirmed chitinolytic capability.</title>
        <authorList>
            <person name="Ravin N.V."/>
            <person name="Rakitin A.L."/>
            <person name="Ivanova A.A."/>
            <person name="Beletsky A.V."/>
            <person name="Kulichevskaya I.S."/>
            <person name="Mardanov A.V."/>
            <person name="Dedysh S.N."/>
        </authorList>
    </citation>
    <scope>NUCLEOTIDE SEQUENCE [LARGE SCALE GENOMIC DNA]</scope>
    <source>
        <strain evidence="2">SP5</strain>
    </source>
</reference>
<comment type="caution">
    <text evidence="1">The sequence shown here is derived from an EMBL/GenBank/DDBJ whole genome shotgun (WGS) entry which is preliminary data.</text>
</comment>
<keyword evidence="1" id="KW-0808">Transferase</keyword>